<protein>
    <submittedName>
        <fullName evidence="4">Acyltransferase family protein</fullName>
        <ecNumber evidence="4">2.3.-.-</ecNumber>
    </submittedName>
</protein>
<feature type="transmembrane region" description="Helical" evidence="2">
    <location>
        <begin position="344"/>
        <end position="364"/>
    </location>
</feature>
<keyword evidence="2" id="KW-0812">Transmembrane</keyword>
<proteinExistence type="predicted"/>
<dbReference type="RefSeq" id="WP_369779372.1">
    <property type="nucleotide sequence ID" value="NZ_CP165727.1"/>
</dbReference>
<evidence type="ECO:0000256" key="2">
    <source>
        <dbReference type="SAM" id="Phobius"/>
    </source>
</evidence>
<dbReference type="InterPro" id="IPR002656">
    <property type="entry name" value="Acyl_transf_3_dom"/>
</dbReference>
<dbReference type="PANTHER" id="PTHR23028">
    <property type="entry name" value="ACETYLTRANSFERASE"/>
    <property type="match status" value="1"/>
</dbReference>
<keyword evidence="4" id="KW-0012">Acyltransferase</keyword>
<dbReference type="PANTHER" id="PTHR23028:SF53">
    <property type="entry name" value="ACYL_TRANSF_3 DOMAIN-CONTAINING PROTEIN"/>
    <property type="match status" value="1"/>
</dbReference>
<name>A0AB39YC59_9ACTN</name>
<keyword evidence="2" id="KW-1133">Transmembrane helix</keyword>
<organism evidence="4">
    <name type="scientific">Streptomyces sp. R33</name>
    <dbReference type="NCBI Taxonomy" id="3238629"/>
    <lineage>
        <taxon>Bacteria</taxon>
        <taxon>Bacillati</taxon>
        <taxon>Actinomycetota</taxon>
        <taxon>Actinomycetes</taxon>
        <taxon>Kitasatosporales</taxon>
        <taxon>Streptomycetaceae</taxon>
        <taxon>Streptomyces</taxon>
    </lineage>
</organism>
<evidence type="ECO:0000256" key="1">
    <source>
        <dbReference type="SAM" id="MobiDB-lite"/>
    </source>
</evidence>
<feature type="transmembrane region" description="Helical" evidence="2">
    <location>
        <begin position="282"/>
        <end position="305"/>
    </location>
</feature>
<feature type="transmembrane region" description="Helical" evidence="2">
    <location>
        <begin position="91"/>
        <end position="111"/>
    </location>
</feature>
<dbReference type="EC" id="2.3.-.-" evidence="4"/>
<dbReference type="GO" id="GO:0016020">
    <property type="term" value="C:membrane"/>
    <property type="evidence" value="ECO:0007669"/>
    <property type="project" value="TreeGrafter"/>
</dbReference>
<feature type="region of interest" description="Disordered" evidence="1">
    <location>
        <begin position="1"/>
        <end position="36"/>
    </location>
</feature>
<keyword evidence="2" id="KW-0472">Membrane</keyword>
<feature type="transmembrane region" description="Helical" evidence="2">
    <location>
        <begin position="229"/>
        <end position="246"/>
    </location>
</feature>
<dbReference type="InterPro" id="IPR050879">
    <property type="entry name" value="Acyltransferase_3"/>
</dbReference>
<feature type="transmembrane region" description="Helical" evidence="2">
    <location>
        <begin position="123"/>
        <end position="141"/>
    </location>
</feature>
<feature type="domain" description="Acyltransferase 3" evidence="3">
    <location>
        <begin position="48"/>
        <end position="364"/>
    </location>
</feature>
<evidence type="ECO:0000313" key="4">
    <source>
        <dbReference type="EMBL" id="XDV67578.1"/>
    </source>
</evidence>
<feature type="transmembrane region" description="Helical" evidence="2">
    <location>
        <begin position="177"/>
        <end position="197"/>
    </location>
</feature>
<sequence>MSDRLVLTGTRVPESAEAPQTDSGLSGRRAWSRSGEAGAARPPRLAVLDGLRLVAALSVVLFHYLAGSGTIPWQRTAVELFPTLHKVAEFGWLGVVFFFMISGFVICMSAWGKSLQKFWQGRILRLFPLYWVAVLLSSAAARLGPHVPGEPRVTIGQMLTNLTMLHEPLGVNSVDNVYWTLWIELRFYLIFSLVVLLGTGYRRVATFCWIWALGSVLAPASGIPLLDQLLVPRWAPFFIAGIAFYLVRRAGRIEGETLGILALSWLLMQHRLPAIMEAEGHGINWKVCLAAVTVMYLLMGLIALGKLDWIQWRWLPVAGAISYPLYLVHQSLGVRVIWRWNEQWGPWPTLLGVIAGVTLIAWLLQRLLERPLTRLLRRLTNPAAPASA</sequence>
<dbReference type="AlphaFoldDB" id="A0AB39YC59"/>
<reference evidence="4" key="1">
    <citation type="submission" date="2024-08" db="EMBL/GenBank/DDBJ databases">
        <authorList>
            <person name="Yu S.T."/>
        </authorList>
    </citation>
    <scope>NUCLEOTIDE SEQUENCE</scope>
    <source>
        <strain evidence="4">R33</strain>
    </source>
</reference>
<keyword evidence="4" id="KW-0808">Transferase</keyword>
<dbReference type="GO" id="GO:0016747">
    <property type="term" value="F:acyltransferase activity, transferring groups other than amino-acyl groups"/>
    <property type="evidence" value="ECO:0007669"/>
    <property type="project" value="InterPro"/>
</dbReference>
<dbReference type="Pfam" id="PF01757">
    <property type="entry name" value="Acyl_transf_3"/>
    <property type="match status" value="1"/>
</dbReference>
<evidence type="ECO:0000259" key="3">
    <source>
        <dbReference type="Pfam" id="PF01757"/>
    </source>
</evidence>
<feature type="transmembrane region" description="Helical" evidence="2">
    <location>
        <begin position="51"/>
        <end position="71"/>
    </location>
</feature>
<dbReference type="GO" id="GO:0009103">
    <property type="term" value="P:lipopolysaccharide biosynthetic process"/>
    <property type="evidence" value="ECO:0007669"/>
    <property type="project" value="TreeGrafter"/>
</dbReference>
<accession>A0AB39YC59</accession>
<gene>
    <name evidence="4" type="ORF">AB5J51_33965</name>
</gene>
<feature type="transmembrane region" description="Helical" evidence="2">
    <location>
        <begin position="204"/>
        <end position="223"/>
    </location>
</feature>
<dbReference type="EMBL" id="CP165727">
    <property type="protein sequence ID" value="XDV67578.1"/>
    <property type="molecule type" value="Genomic_DNA"/>
</dbReference>